<dbReference type="Proteomes" id="UP001056201">
    <property type="component" value="Chromosome 1"/>
</dbReference>
<evidence type="ECO:0000313" key="3">
    <source>
        <dbReference type="Proteomes" id="UP001056201"/>
    </source>
</evidence>
<accession>A0ABY4S6F7</accession>
<feature type="compositionally biased region" description="Basic residues" evidence="1">
    <location>
        <begin position="137"/>
        <end position="146"/>
    </location>
</feature>
<gene>
    <name evidence="2" type="ORF">MW290_02420</name>
</gene>
<dbReference type="RefSeq" id="WP_250195731.1">
    <property type="nucleotide sequence ID" value="NZ_CP097635.1"/>
</dbReference>
<dbReference type="Pfam" id="PF09720">
    <property type="entry name" value="Unstab_antitox"/>
    <property type="match status" value="1"/>
</dbReference>
<feature type="region of interest" description="Disordered" evidence="1">
    <location>
        <begin position="127"/>
        <end position="146"/>
    </location>
</feature>
<protein>
    <submittedName>
        <fullName evidence="2">Addiction module protein</fullName>
    </submittedName>
</protein>
<organism evidence="2 3">
    <name type="scientific">Aquincola tertiaricarbonis</name>
    <dbReference type="NCBI Taxonomy" id="391953"/>
    <lineage>
        <taxon>Bacteria</taxon>
        <taxon>Pseudomonadati</taxon>
        <taxon>Pseudomonadota</taxon>
        <taxon>Betaproteobacteria</taxon>
        <taxon>Burkholderiales</taxon>
        <taxon>Sphaerotilaceae</taxon>
        <taxon>Aquincola</taxon>
    </lineage>
</organism>
<keyword evidence="3" id="KW-1185">Reference proteome</keyword>
<evidence type="ECO:0000313" key="2">
    <source>
        <dbReference type="EMBL" id="URI07496.1"/>
    </source>
</evidence>
<dbReference type="InterPro" id="IPR013406">
    <property type="entry name" value="CHP02574_addiction_mod"/>
</dbReference>
<reference evidence="2" key="1">
    <citation type="submission" date="2022-05" db="EMBL/GenBank/DDBJ databases">
        <title>An RpoN-dependent PEP-CTERM gene is involved in floc formation of an Aquincola tertiaricarbonis strain.</title>
        <authorList>
            <person name="Qiu D."/>
            <person name="Xia M."/>
        </authorList>
    </citation>
    <scope>NUCLEOTIDE SEQUENCE</scope>
    <source>
        <strain evidence="2">RN12</strain>
    </source>
</reference>
<proteinExistence type="predicted"/>
<name>A0ABY4S6F7_AQUTE</name>
<sequence>MSSNLEVLQAEVLRLSPADRACLLDRLVASLDVDANVEATWDAVADQREQELDAGAVAGVPLEPAIARLIFPPRSCSGAQGRVMRGMRTAAAQHRQLSDRLSQPSATDLCCSAASAALECLHPNFGTPPVDSDSCPPRRHSSGTVA</sequence>
<evidence type="ECO:0000256" key="1">
    <source>
        <dbReference type="SAM" id="MobiDB-lite"/>
    </source>
</evidence>
<dbReference type="EMBL" id="CP097635">
    <property type="protein sequence ID" value="URI07496.1"/>
    <property type="molecule type" value="Genomic_DNA"/>
</dbReference>